<keyword evidence="2" id="KW-0378">Hydrolase</keyword>
<feature type="compositionally biased region" description="Basic and acidic residues" evidence="7">
    <location>
        <begin position="37"/>
        <end position="62"/>
    </location>
</feature>
<dbReference type="InterPro" id="IPR048960">
    <property type="entry name" value="POLQ-like_helical"/>
</dbReference>
<evidence type="ECO:0000256" key="3">
    <source>
        <dbReference type="ARBA" id="ARBA00022806"/>
    </source>
</evidence>
<organism evidence="10 11">
    <name type="scientific">Entamoeba nuttalli</name>
    <dbReference type="NCBI Taxonomy" id="412467"/>
    <lineage>
        <taxon>Eukaryota</taxon>
        <taxon>Amoebozoa</taxon>
        <taxon>Evosea</taxon>
        <taxon>Archamoebae</taxon>
        <taxon>Mastigamoebida</taxon>
        <taxon>Entamoebidae</taxon>
        <taxon>Entamoeba</taxon>
    </lineage>
</organism>
<dbReference type="SUPFAM" id="SSF52540">
    <property type="entry name" value="P-loop containing nucleoside triphosphate hydrolases"/>
    <property type="match status" value="1"/>
</dbReference>
<keyword evidence="4" id="KW-0067">ATP-binding</keyword>
<sequence length="848" mass="100004">MKERKEYNKRREEEILTRYMSKYETPFFKKPQTIMTKSERRKEKKEEEEGERLLRPRGRDGKKEKIEEIRRRGIERYIKIESVRKEYEKKGIQELFEWQVECLKEKGVREGTENLVYSAPTSSGKTLVSEILMIERYCQTQKKMIYIVPYVSMAQEKEEYFQEIFKSIKINIKGYFQNRVIDKEFDIGICTIEKGNGIINKLIEEKSIEEVSLIIIDEIHMIFDKRRGQIIEKIINKITSIERKIQIIGMSATIGNISIFEKWIKAKTYQSTYRPIKIEEYIVCKGKVINKEGEIKRVIKGEGDIENIISIMEEAKKERKGVICFCSTKKGCERMGKEIVKILKKRRKEEMNKEIEEQRIEMIKEMERSKFGIEEEFQDMIRYGIVYHHSGITNEERQIIEKSFKKGIITLIIATSTLALGVNLPASRVIFDKPKIGKEYLTNVQYQQMSGRAGRFGIDEKGESYIFCKEGEISIVKNLMKVTNENKEIEIEEKEEIQEKEDILEGIYNGIIENKKDIEKWIEKTLYWYTIKEKEGAEEWKKKYSEKMIEILKHDGMIEEIEEEGGEKKIKCNQIGRATVKGGMGIKFSKEIYFNINEGYLKNNIINKDVYYLYLGINNEYEINWNCFEKKVEDIEDIKNKNNKEYQDCQELMKSIGINPVFICYMESMKKVKLTNDIIKKIEIHKKYYYFIILYEIIHEKNIIQIINEMGISRGVLQQLQNNTITTLNMIIQFSNELHNFDLSFHLKVLIDRIKFGVCSDIVHIIQIDGITKEIARKLIVFGFNDISKIAHASFLDIFSLIHHLSTSHSLSQLQIDLELTQRIIQSAQEINTFNLNHVQLNNLLQSN</sequence>
<evidence type="ECO:0000256" key="7">
    <source>
        <dbReference type="SAM" id="MobiDB-lite"/>
    </source>
</evidence>
<feature type="domain" description="Helicase ATP-binding" evidence="8">
    <location>
        <begin position="106"/>
        <end position="272"/>
    </location>
</feature>
<keyword evidence="3" id="KW-0347">Helicase</keyword>
<evidence type="ECO:0000313" key="10">
    <source>
        <dbReference type="EMBL" id="GAB1223042.1"/>
    </source>
</evidence>
<dbReference type="Pfam" id="PF20470">
    <property type="entry name" value="HTH_61"/>
    <property type="match status" value="1"/>
</dbReference>
<evidence type="ECO:0000256" key="6">
    <source>
        <dbReference type="SAM" id="Coils"/>
    </source>
</evidence>
<protein>
    <recommendedName>
        <fullName evidence="12">DEAD/DEAH box helicase</fullName>
    </recommendedName>
</protein>
<evidence type="ECO:0000259" key="9">
    <source>
        <dbReference type="PROSITE" id="PS51194"/>
    </source>
</evidence>
<dbReference type="InterPro" id="IPR001650">
    <property type="entry name" value="Helicase_C-like"/>
</dbReference>
<name>A0ABQ0DJL4_9EUKA</name>
<dbReference type="InterPro" id="IPR014001">
    <property type="entry name" value="Helicase_ATP-bd"/>
</dbReference>
<evidence type="ECO:0000256" key="2">
    <source>
        <dbReference type="ARBA" id="ARBA00022801"/>
    </source>
</evidence>
<proteinExistence type="predicted"/>
<evidence type="ECO:0000256" key="1">
    <source>
        <dbReference type="ARBA" id="ARBA00022741"/>
    </source>
</evidence>
<dbReference type="SUPFAM" id="SSF158702">
    <property type="entry name" value="Sec63 N-terminal domain-like"/>
    <property type="match status" value="1"/>
</dbReference>
<dbReference type="SMART" id="SM00487">
    <property type="entry name" value="DEXDc"/>
    <property type="match status" value="1"/>
</dbReference>
<dbReference type="PANTHER" id="PTHR47961">
    <property type="entry name" value="DNA POLYMERASE THETA, PUTATIVE (AFU_ORTHOLOGUE AFUA_1G05260)-RELATED"/>
    <property type="match status" value="1"/>
</dbReference>
<feature type="region of interest" description="Disordered" evidence="7">
    <location>
        <begin position="33"/>
        <end position="62"/>
    </location>
</feature>
<evidence type="ECO:0008006" key="12">
    <source>
        <dbReference type="Google" id="ProtNLM"/>
    </source>
</evidence>
<comment type="catalytic activity">
    <reaction evidence="5">
        <text>ATP + H2O = ADP + phosphate + H(+)</text>
        <dbReference type="Rhea" id="RHEA:13065"/>
        <dbReference type="ChEBI" id="CHEBI:15377"/>
        <dbReference type="ChEBI" id="CHEBI:15378"/>
        <dbReference type="ChEBI" id="CHEBI:30616"/>
        <dbReference type="ChEBI" id="CHEBI:43474"/>
        <dbReference type="ChEBI" id="CHEBI:456216"/>
        <dbReference type="EC" id="5.6.2.4"/>
    </reaction>
</comment>
<dbReference type="PANTHER" id="PTHR47961:SF6">
    <property type="entry name" value="DNA-DIRECTED DNA POLYMERASE"/>
    <property type="match status" value="1"/>
</dbReference>
<dbReference type="InterPro" id="IPR046931">
    <property type="entry name" value="HTH_61"/>
</dbReference>
<reference evidence="10 11" key="1">
    <citation type="journal article" date="2019" name="PLoS Negl. Trop. Dis.">
        <title>Whole genome sequencing of Entamoeba nuttalli reveals mammalian host-related molecular signatures and a novel octapeptide-repeat surface protein.</title>
        <authorList>
            <person name="Tanaka M."/>
            <person name="Makiuchi T."/>
            <person name="Komiyama T."/>
            <person name="Shiina T."/>
            <person name="Osaki K."/>
            <person name="Tachibana H."/>
        </authorList>
    </citation>
    <scope>NUCLEOTIDE SEQUENCE [LARGE SCALE GENOMIC DNA]</scope>
    <source>
        <strain evidence="10 11">P19-061405</strain>
    </source>
</reference>
<comment type="caution">
    <text evidence="10">The sequence shown here is derived from an EMBL/GenBank/DDBJ whole genome shotgun (WGS) entry which is preliminary data.</text>
</comment>
<evidence type="ECO:0000256" key="5">
    <source>
        <dbReference type="ARBA" id="ARBA00048988"/>
    </source>
</evidence>
<dbReference type="Pfam" id="PF21099">
    <property type="entry name" value="POLQ_helical"/>
    <property type="match status" value="1"/>
</dbReference>
<dbReference type="Proteomes" id="UP001628156">
    <property type="component" value="Unassembled WGS sequence"/>
</dbReference>
<keyword evidence="1" id="KW-0547">Nucleotide-binding</keyword>
<accession>A0ABQ0DJL4</accession>
<gene>
    <name evidence="10" type="ORF">ENUP19_0128G0019</name>
</gene>
<feature type="domain" description="Helicase C-terminal" evidence="9">
    <location>
        <begin position="304"/>
        <end position="505"/>
    </location>
</feature>
<dbReference type="InterPro" id="IPR027417">
    <property type="entry name" value="P-loop_NTPase"/>
</dbReference>
<evidence type="ECO:0000256" key="4">
    <source>
        <dbReference type="ARBA" id="ARBA00022840"/>
    </source>
</evidence>
<feature type="coiled-coil region" evidence="6">
    <location>
        <begin position="341"/>
        <end position="368"/>
    </location>
</feature>
<dbReference type="PROSITE" id="PS51192">
    <property type="entry name" value="HELICASE_ATP_BIND_1"/>
    <property type="match status" value="1"/>
</dbReference>
<dbReference type="EMBL" id="BAAFRS010000128">
    <property type="protein sequence ID" value="GAB1223042.1"/>
    <property type="molecule type" value="Genomic_DNA"/>
</dbReference>
<dbReference type="Pfam" id="PF00270">
    <property type="entry name" value="DEAD"/>
    <property type="match status" value="1"/>
</dbReference>
<dbReference type="InterPro" id="IPR011545">
    <property type="entry name" value="DEAD/DEAH_box_helicase_dom"/>
</dbReference>
<dbReference type="Gene3D" id="1.10.3380.20">
    <property type="match status" value="1"/>
</dbReference>
<keyword evidence="6" id="KW-0175">Coiled coil</keyword>
<evidence type="ECO:0000313" key="11">
    <source>
        <dbReference type="Proteomes" id="UP001628156"/>
    </source>
</evidence>
<dbReference type="InterPro" id="IPR050474">
    <property type="entry name" value="Hel308_SKI2-like"/>
</dbReference>
<dbReference type="CDD" id="cd18795">
    <property type="entry name" value="SF2_C_Ski2"/>
    <property type="match status" value="1"/>
</dbReference>
<evidence type="ECO:0000259" key="8">
    <source>
        <dbReference type="PROSITE" id="PS51192"/>
    </source>
</evidence>
<dbReference type="PROSITE" id="PS51194">
    <property type="entry name" value="HELICASE_CTER"/>
    <property type="match status" value="1"/>
</dbReference>
<dbReference type="Pfam" id="PF00271">
    <property type="entry name" value="Helicase_C"/>
    <property type="match status" value="1"/>
</dbReference>
<keyword evidence="11" id="KW-1185">Reference proteome</keyword>
<dbReference type="Gene3D" id="3.40.50.300">
    <property type="entry name" value="P-loop containing nucleotide triphosphate hydrolases"/>
    <property type="match status" value="2"/>
</dbReference>
<dbReference type="CDD" id="cd18026">
    <property type="entry name" value="DEXHc_POLQ-like"/>
    <property type="match status" value="1"/>
</dbReference>
<dbReference type="SMART" id="SM00490">
    <property type="entry name" value="HELICc"/>
    <property type="match status" value="1"/>
</dbReference>